<dbReference type="PANTHER" id="PTHR48130">
    <property type="entry name" value="OS12G0467600 PROTEIN"/>
    <property type="match status" value="1"/>
</dbReference>
<evidence type="ECO:0000256" key="1">
    <source>
        <dbReference type="SAM" id="Phobius"/>
    </source>
</evidence>
<evidence type="ECO:0000313" key="3">
    <source>
        <dbReference type="Proteomes" id="UP000095767"/>
    </source>
</evidence>
<sequence>MSRVSSSSDGGLGWPRYGPVPLTHCLECPHLEPLVRLRCKRSEHGNYGQEFVKCESKPRAGKVRPLRGDVLKHCKIFMWMDDYIAKLQSDGMMKGAELIGTQEETMVGDEQAGTSRAYMIENWDIVVAKLKKMNGNLSKVIELKKQENYIVGAFFASLIFIGLMLLFK</sequence>
<protein>
    <submittedName>
        <fullName evidence="2">Uncharacterized protein</fullName>
    </submittedName>
</protein>
<organism evidence="2 3">
    <name type="scientific">Dichanthelium oligosanthes</name>
    <dbReference type="NCBI Taxonomy" id="888268"/>
    <lineage>
        <taxon>Eukaryota</taxon>
        <taxon>Viridiplantae</taxon>
        <taxon>Streptophyta</taxon>
        <taxon>Embryophyta</taxon>
        <taxon>Tracheophyta</taxon>
        <taxon>Spermatophyta</taxon>
        <taxon>Magnoliopsida</taxon>
        <taxon>Liliopsida</taxon>
        <taxon>Poales</taxon>
        <taxon>Poaceae</taxon>
        <taxon>PACMAD clade</taxon>
        <taxon>Panicoideae</taxon>
        <taxon>Panicodae</taxon>
        <taxon>Paniceae</taxon>
        <taxon>Dichantheliinae</taxon>
        <taxon>Dichanthelium</taxon>
    </lineage>
</organism>
<comment type="caution">
    <text evidence="2">The sequence shown here is derived from an EMBL/GenBank/DDBJ whole genome shotgun (WGS) entry which is preliminary data.</text>
</comment>
<dbReference type="PANTHER" id="PTHR48130:SF11">
    <property type="entry name" value="OS12G0467600 PROTEIN"/>
    <property type="match status" value="1"/>
</dbReference>
<keyword evidence="1" id="KW-0812">Transmembrane</keyword>
<gene>
    <name evidence="2" type="ORF">BAE44_0020097</name>
</gene>
<feature type="transmembrane region" description="Helical" evidence="1">
    <location>
        <begin position="149"/>
        <end position="167"/>
    </location>
</feature>
<keyword evidence="1" id="KW-0472">Membrane</keyword>
<dbReference type="AlphaFoldDB" id="A0A1E5V1F7"/>
<evidence type="ECO:0000313" key="2">
    <source>
        <dbReference type="EMBL" id="OEL18884.1"/>
    </source>
</evidence>
<accession>A0A1E5V1F7</accession>
<reference evidence="2 3" key="1">
    <citation type="submission" date="2016-09" db="EMBL/GenBank/DDBJ databases">
        <title>The draft genome of Dichanthelium oligosanthes: A C3 panicoid grass species.</title>
        <authorList>
            <person name="Studer A.J."/>
            <person name="Schnable J.C."/>
            <person name="Brutnell T.P."/>
        </authorList>
    </citation>
    <scope>NUCLEOTIDE SEQUENCE [LARGE SCALE GENOMIC DNA]</scope>
    <source>
        <strain evidence="3">cv. Kellogg 1175</strain>
        <tissue evidence="2">Leaf</tissue>
    </source>
</reference>
<proteinExistence type="predicted"/>
<name>A0A1E5V1F7_9POAL</name>
<dbReference type="Proteomes" id="UP000095767">
    <property type="component" value="Unassembled WGS sequence"/>
</dbReference>
<keyword evidence="1" id="KW-1133">Transmembrane helix</keyword>
<dbReference type="EMBL" id="LWDX02055328">
    <property type="protein sequence ID" value="OEL18884.1"/>
    <property type="molecule type" value="Genomic_DNA"/>
</dbReference>
<dbReference type="OrthoDB" id="680332at2759"/>
<keyword evidence="3" id="KW-1185">Reference proteome</keyword>